<keyword evidence="8" id="KW-1185">Reference proteome</keyword>
<evidence type="ECO:0000259" key="6">
    <source>
        <dbReference type="PROSITE" id="PS51007"/>
    </source>
</evidence>
<evidence type="ECO:0000256" key="2">
    <source>
        <dbReference type="ARBA" id="ARBA00022723"/>
    </source>
</evidence>
<dbReference type="InterPro" id="IPR036909">
    <property type="entry name" value="Cyt_c-like_dom_sf"/>
</dbReference>
<gene>
    <name evidence="7" type="ORF">DQ356_04850</name>
</gene>
<evidence type="ECO:0000256" key="5">
    <source>
        <dbReference type="SAM" id="MobiDB-lite"/>
    </source>
</evidence>
<evidence type="ECO:0000256" key="3">
    <source>
        <dbReference type="ARBA" id="ARBA00023004"/>
    </source>
</evidence>
<dbReference type="Proteomes" id="UP000252172">
    <property type="component" value="Unassembled WGS sequence"/>
</dbReference>
<feature type="region of interest" description="Disordered" evidence="5">
    <location>
        <begin position="214"/>
        <end position="235"/>
    </location>
</feature>
<comment type="caution">
    <text evidence="7">The sequence shown here is derived from an EMBL/GenBank/DDBJ whole genome shotgun (WGS) entry which is preliminary data.</text>
</comment>
<accession>A0A368N082</accession>
<dbReference type="PROSITE" id="PS51007">
    <property type="entry name" value="CYTC"/>
    <property type="match status" value="1"/>
</dbReference>
<dbReference type="SUPFAM" id="SSF46626">
    <property type="entry name" value="Cytochrome c"/>
    <property type="match status" value="1"/>
</dbReference>
<dbReference type="GO" id="GO:0009055">
    <property type="term" value="F:electron transfer activity"/>
    <property type="evidence" value="ECO:0007669"/>
    <property type="project" value="InterPro"/>
</dbReference>
<keyword evidence="3 4" id="KW-0408">Iron</keyword>
<evidence type="ECO:0000256" key="1">
    <source>
        <dbReference type="ARBA" id="ARBA00022617"/>
    </source>
</evidence>
<evidence type="ECO:0000313" key="7">
    <source>
        <dbReference type="EMBL" id="RCU43493.1"/>
    </source>
</evidence>
<dbReference type="Pfam" id="PF13442">
    <property type="entry name" value="Cytochrome_CBB3"/>
    <property type="match status" value="1"/>
</dbReference>
<dbReference type="GO" id="GO:0020037">
    <property type="term" value="F:heme binding"/>
    <property type="evidence" value="ECO:0007669"/>
    <property type="project" value="InterPro"/>
</dbReference>
<dbReference type="RefSeq" id="WP_114303346.1">
    <property type="nucleotide sequence ID" value="NZ_QPIE01000003.1"/>
</dbReference>
<feature type="domain" description="Cytochrome c" evidence="6">
    <location>
        <begin position="121"/>
        <end position="204"/>
    </location>
</feature>
<sequence>MKRNILKITAIFGLATVVLNSCGPKDNPPLVYFPDMYFPVAYDPLQKAEDAYSKHENEIPAFVKNNGATGLIPVDGTVAHNLDGIVEANMAGRMTMEEYNSGYDASKGITSAPLTAANLTKDVEKGKILYDRTCANCHGTGGDGQGSIVVSGAYLGVPKFADREITVGSVHYVLTHGRNAMGSYAGQLTPGDRWRVAMYVMNAFKGGVSAGGGSSSSVPAAPAGNVAPTDSTATN</sequence>
<feature type="compositionally biased region" description="Low complexity" evidence="5">
    <location>
        <begin position="215"/>
        <end position="228"/>
    </location>
</feature>
<name>A0A368N082_9FLAO</name>
<keyword evidence="2 4" id="KW-0479">Metal-binding</keyword>
<evidence type="ECO:0000313" key="8">
    <source>
        <dbReference type="Proteomes" id="UP000252172"/>
    </source>
</evidence>
<dbReference type="AlphaFoldDB" id="A0A368N082"/>
<dbReference type="Gene3D" id="1.10.760.10">
    <property type="entry name" value="Cytochrome c-like domain"/>
    <property type="match status" value="1"/>
</dbReference>
<reference evidence="7 8" key="1">
    <citation type="submission" date="2018-07" db="EMBL/GenBank/DDBJ databases">
        <title>Chryseobacterium lacus sp. nov., isolated from lake water.</title>
        <authorList>
            <person name="Li C.-M."/>
        </authorList>
    </citation>
    <scope>NUCLEOTIDE SEQUENCE [LARGE SCALE GENOMIC DNA]</scope>
    <source>
        <strain evidence="7 8">YLOS41</strain>
    </source>
</reference>
<evidence type="ECO:0000256" key="4">
    <source>
        <dbReference type="PROSITE-ProRule" id="PRU00433"/>
    </source>
</evidence>
<organism evidence="7 8">
    <name type="scientific">Chryseobacterium lacus</name>
    <dbReference type="NCBI Taxonomy" id="2058346"/>
    <lineage>
        <taxon>Bacteria</taxon>
        <taxon>Pseudomonadati</taxon>
        <taxon>Bacteroidota</taxon>
        <taxon>Flavobacteriia</taxon>
        <taxon>Flavobacteriales</taxon>
        <taxon>Weeksellaceae</taxon>
        <taxon>Chryseobacterium group</taxon>
        <taxon>Chryseobacterium</taxon>
    </lineage>
</organism>
<dbReference type="GO" id="GO:0046872">
    <property type="term" value="F:metal ion binding"/>
    <property type="evidence" value="ECO:0007669"/>
    <property type="project" value="UniProtKB-KW"/>
</dbReference>
<dbReference type="OrthoDB" id="9796771at2"/>
<protein>
    <submittedName>
        <fullName evidence="7">Cytochrome c</fullName>
    </submittedName>
</protein>
<dbReference type="InterPro" id="IPR009056">
    <property type="entry name" value="Cyt_c-like_dom"/>
</dbReference>
<proteinExistence type="predicted"/>
<dbReference type="EMBL" id="QPIE01000003">
    <property type="protein sequence ID" value="RCU43493.1"/>
    <property type="molecule type" value="Genomic_DNA"/>
</dbReference>
<keyword evidence="1 4" id="KW-0349">Heme</keyword>